<dbReference type="Proteomes" id="UP000008181">
    <property type="component" value="Chromosome 4"/>
</dbReference>
<name>G2RC60_THETT</name>
<accession>G2RC60</accession>
<feature type="region of interest" description="Disordered" evidence="1">
    <location>
        <begin position="32"/>
        <end position="63"/>
    </location>
</feature>
<sequence>MTVVALQLVPSPPRWPDSAAMPEQVAGTTALRIGSTSAPTLRGPSSQLHHRATTQSQRSVVVS</sequence>
<organism evidence="2 3">
    <name type="scientific">Thermothielavioides terrestris (strain ATCC 38088 / NRRL 8126)</name>
    <name type="common">Thielavia terrestris</name>
    <dbReference type="NCBI Taxonomy" id="578455"/>
    <lineage>
        <taxon>Eukaryota</taxon>
        <taxon>Fungi</taxon>
        <taxon>Dikarya</taxon>
        <taxon>Ascomycota</taxon>
        <taxon>Pezizomycotina</taxon>
        <taxon>Sordariomycetes</taxon>
        <taxon>Sordariomycetidae</taxon>
        <taxon>Sordariales</taxon>
        <taxon>Chaetomiaceae</taxon>
        <taxon>Thermothielavioides</taxon>
        <taxon>Thermothielavioides terrestris</taxon>
    </lineage>
</organism>
<dbReference type="RefSeq" id="XP_003655717.1">
    <property type="nucleotide sequence ID" value="XM_003655669.1"/>
</dbReference>
<dbReference type="HOGENOM" id="CLU_2887420_0_0_1"/>
<dbReference type="EMBL" id="CP003012">
    <property type="protein sequence ID" value="AEO69381.1"/>
    <property type="molecule type" value="Genomic_DNA"/>
</dbReference>
<evidence type="ECO:0000313" key="3">
    <source>
        <dbReference type="Proteomes" id="UP000008181"/>
    </source>
</evidence>
<dbReference type="GeneID" id="11522349"/>
<evidence type="ECO:0000313" key="2">
    <source>
        <dbReference type="EMBL" id="AEO69381.1"/>
    </source>
</evidence>
<proteinExistence type="predicted"/>
<gene>
    <name evidence="2" type="ORF">THITE_2119714</name>
</gene>
<keyword evidence="3" id="KW-1185">Reference proteome</keyword>
<reference evidence="2 3" key="1">
    <citation type="journal article" date="2011" name="Nat. Biotechnol.">
        <title>Comparative genomic analysis of the thermophilic biomass-degrading fungi Myceliophthora thermophila and Thielavia terrestris.</title>
        <authorList>
            <person name="Berka R.M."/>
            <person name="Grigoriev I.V."/>
            <person name="Otillar R."/>
            <person name="Salamov A."/>
            <person name="Grimwood J."/>
            <person name="Reid I."/>
            <person name="Ishmael N."/>
            <person name="John T."/>
            <person name="Darmond C."/>
            <person name="Moisan M.-C."/>
            <person name="Henrissat B."/>
            <person name="Coutinho P.M."/>
            <person name="Lombard V."/>
            <person name="Natvig D.O."/>
            <person name="Lindquist E."/>
            <person name="Schmutz J."/>
            <person name="Lucas S."/>
            <person name="Harris P."/>
            <person name="Powlowski J."/>
            <person name="Bellemare A."/>
            <person name="Taylor D."/>
            <person name="Butler G."/>
            <person name="de Vries R.P."/>
            <person name="Allijn I.E."/>
            <person name="van den Brink J."/>
            <person name="Ushinsky S."/>
            <person name="Storms R."/>
            <person name="Powell A.J."/>
            <person name="Paulsen I.T."/>
            <person name="Elbourne L.D.H."/>
            <person name="Baker S.E."/>
            <person name="Magnuson J."/>
            <person name="LaBoissiere S."/>
            <person name="Clutterbuck A.J."/>
            <person name="Martinez D."/>
            <person name="Wogulis M."/>
            <person name="de Leon A.L."/>
            <person name="Rey M.W."/>
            <person name="Tsang A."/>
        </authorList>
    </citation>
    <scope>NUCLEOTIDE SEQUENCE [LARGE SCALE GENOMIC DNA]</scope>
    <source>
        <strain evidence="3">ATCC 38088 / NRRL 8126</strain>
    </source>
</reference>
<protein>
    <submittedName>
        <fullName evidence="2">Uncharacterized protein</fullName>
    </submittedName>
</protein>
<dbReference type="AlphaFoldDB" id="G2RC60"/>
<dbReference type="KEGG" id="ttt:THITE_2119714"/>
<feature type="compositionally biased region" description="Polar residues" evidence="1">
    <location>
        <begin position="34"/>
        <end position="63"/>
    </location>
</feature>
<evidence type="ECO:0000256" key="1">
    <source>
        <dbReference type="SAM" id="MobiDB-lite"/>
    </source>
</evidence>